<evidence type="ECO:0000313" key="3">
    <source>
        <dbReference type="Proteomes" id="UP000823405"/>
    </source>
</evidence>
<reference evidence="2" key="1">
    <citation type="journal article" date="2020" name="Fungal Divers.">
        <title>Resolving the Mortierellaceae phylogeny through synthesis of multi-gene phylogenetics and phylogenomics.</title>
        <authorList>
            <person name="Vandepol N."/>
            <person name="Liber J."/>
            <person name="Desiro A."/>
            <person name="Na H."/>
            <person name="Kennedy M."/>
            <person name="Barry K."/>
            <person name="Grigoriev I.V."/>
            <person name="Miller A.N."/>
            <person name="O'Donnell K."/>
            <person name="Stajich J.E."/>
            <person name="Bonito G."/>
        </authorList>
    </citation>
    <scope>NUCLEOTIDE SEQUENCE</scope>
    <source>
        <strain evidence="2">NVP60</strain>
    </source>
</reference>
<proteinExistence type="predicted"/>
<feature type="non-terminal residue" evidence="2">
    <location>
        <position position="1"/>
    </location>
</feature>
<feature type="non-terminal residue" evidence="2">
    <location>
        <position position="83"/>
    </location>
</feature>
<feature type="region of interest" description="Disordered" evidence="1">
    <location>
        <begin position="1"/>
        <end position="43"/>
    </location>
</feature>
<comment type="caution">
    <text evidence="2">The sequence shown here is derived from an EMBL/GenBank/DDBJ whole genome shotgun (WGS) entry which is preliminary data.</text>
</comment>
<evidence type="ECO:0000256" key="1">
    <source>
        <dbReference type="SAM" id="MobiDB-lite"/>
    </source>
</evidence>
<dbReference type="Proteomes" id="UP000823405">
    <property type="component" value="Unassembled WGS sequence"/>
</dbReference>
<keyword evidence="3" id="KW-1185">Reference proteome</keyword>
<accession>A0A9P6QM40</accession>
<feature type="compositionally biased region" description="Basic and acidic residues" evidence="1">
    <location>
        <begin position="9"/>
        <end position="22"/>
    </location>
</feature>
<evidence type="ECO:0000313" key="2">
    <source>
        <dbReference type="EMBL" id="KAG0271378.1"/>
    </source>
</evidence>
<dbReference type="EMBL" id="JAAAIN010006243">
    <property type="protein sequence ID" value="KAG0271378.1"/>
    <property type="molecule type" value="Genomic_DNA"/>
</dbReference>
<sequence length="83" mass="9371">PYRHIQGADSRRSQDGIQEVRNHQSCGRKGVGGGTAADESDLDQPIQHQVLLWQENTPEDHQRALQAYSVLGSFYDDARREHS</sequence>
<protein>
    <submittedName>
        <fullName evidence="2">Uncharacterized protein</fullName>
    </submittedName>
</protein>
<gene>
    <name evidence="2" type="ORF">BGZ97_011267</name>
</gene>
<name>A0A9P6QM40_9FUNG</name>
<dbReference type="AlphaFoldDB" id="A0A9P6QM40"/>
<organism evidence="2 3">
    <name type="scientific">Linnemannia gamsii</name>
    <dbReference type="NCBI Taxonomy" id="64522"/>
    <lineage>
        <taxon>Eukaryota</taxon>
        <taxon>Fungi</taxon>
        <taxon>Fungi incertae sedis</taxon>
        <taxon>Mucoromycota</taxon>
        <taxon>Mortierellomycotina</taxon>
        <taxon>Mortierellomycetes</taxon>
        <taxon>Mortierellales</taxon>
        <taxon>Mortierellaceae</taxon>
        <taxon>Linnemannia</taxon>
    </lineage>
</organism>